<evidence type="ECO:0000313" key="2">
    <source>
        <dbReference type="Proteomes" id="UP000054783"/>
    </source>
</evidence>
<name>A0A0V0ZLL1_9BILA</name>
<accession>A0A0V0ZLL1</accession>
<proteinExistence type="predicted"/>
<keyword evidence="2" id="KW-1185">Reference proteome</keyword>
<sequence>MKTSTQFVETNSQLADYFSTTSRYRLSLESGSENQIVSDETMAYTDTTFSGIYQPVKQIL</sequence>
<dbReference type="AlphaFoldDB" id="A0A0V0ZLL1"/>
<evidence type="ECO:0000313" key="1">
    <source>
        <dbReference type="EMBL" id="KRY13327.1"/>
    </source>
</evidence>
<protein>
    <submittedName>
        <fullName evidence="1">Uncharacterized protein</fullName>
    </submittedName>
</protein>
<dbReference type="EMBL" id="JYDQ01000141">
    <property type="protein sequence ID" value="KRY13327.1"/>
    <property type="molecule type" value="Genomic_DNA"/>
</dbReference>
<reference evidence="1 2" key="1">
    <citation type="submission" date="2015-01" db="EMBL/GenBank/DDBJ databases">
        <title>Evolution of Trichinella species and genotypes.</title>
        <authorList>
            <person name="Korhonen P.K."/>
            <person name="Edoardo P."/>
            <person name="Giuseppe L.R."/>
            <person name="Gasser R.B."/>
        </authorList>
    </citation>
    <scope>NUCLEOTIDE SEQUENCE [LARGE SCALE GENOMIC DNA]</scope>
    <source>
        <strain evidence="1">ISS2496</strain>
    </source>
</reference>
<comment type="caution">
    <text evidence="1">The sequence shown here is derived from an EMBL/GenBank/DDBJ whole genome shotgun (WGS) entry which is preliminary data.</text>
</comment>
<gene>
    <name evidence="1" type="ORF">T12_13246</name>
</gene>
<dbReference type="Proteomes" id="UP000054783">
    <property type="component" value="Unassembled WGS sequence"/>
</dbReference>
<organism evidence="1 2">
    <name type="scientific">Trichinella patagoniensis</name>
    <dbReference type="NCBI Taxonomy" id="990121"/>
    <lineage>
        <taxon>Eukaryota</taxon>
        <taxon>Metazoa</taxon>
        <taxon>Ecdysozoa</taxon>
        <taxon>Nematoda</taxon>
        <taxon>Enoplea</taxon>
        <taxon>Dorylaimia</taxon>
        <taxon>Trichinellida</taxon>
        <taxon>Trichinellidae</taxon>
        <taxon>Trichinella</taxon>
    </lineage>
</organism>